<keyword evidence="8 11" id="KW-1133">Transmembrane helix</keyword>
<keyword evidence="10 11" id="KW-0472">Membrane</keyword>
<evidence type="ECO:0000256" key="4">
    <source>
        <dbReference type="ARBA" id="ARBA00022660"/>
    </source>
</evidence>
<comment type="similarity">
    <text evidence="2 11">Belongs to the UQCRQ/QCR8 family.</text>
</comment>
<dbReference type="Pfam" id="PF02939">
    <property type="entry name" value="UcrQ"/>
    <property type="match status" value="1"/>
</dbReference>
<dbReference type="SUPFAM" id="SSF81508">
    <property type="entry name" value="Ubiquinone-binding protein QP-C of cytochrome bc1 complex (Ubiquinol-cytochrome c reductase)"/>
    <property type="match status" value="1"/>
</dbReference>
<reference evidence="12 13" key="1">
    <citation type="submission" date="2019-07" db="EMBL/GenBank/DDBJ databases">
        <authorList>
            <person name="Friedrich A."/>
            <person name="Schacherer J."/>
        </authorList>
    </citation>
    <scope>NUCLEOTIDE SEQUENCE [LARGE SCALE GENOMIC DNA]</scope>
</reference>
<dbReference type="EMBL" id="CABFWN010000002">
    <property type="protein sequence ID" value="VUG17484.1"/>
    <property type="molecule type" value="Genomic_DNA"/>
</dbReference>
<comment type="subunit">
    <text evidence="11">Component of the ubiquinol-cytochrome c oxidoreductase (cytochrome b-c1 complex, complex III, CIII), a multisubunit enzyme composed of 3 respiratory subunits cytochrome b, cytochrome c1 and Rieske protein, 2 core protein subunits, and additional low-molecular weight protein subunits. The complex exists as an obligatory dimer and forms supercomplexes (SCs) in the inner mitochondrial membrane with cytochrome c oxidase (complex IV, CIV).</text>
</comment>
<feature type="transmembrane region" description="Helical" evidence="11">
    <location>
        <begin position="52"/>
        <end position="69"/>
    </location>
</feature>
<organism evidence="12 13">
    <name type="scientific">Dekkera bruxellensis</name>
    <name type="common">Brettanomyces custersii</name>
    <dbReference type="NCBI Taxonomy" id="5007"/>
    <lineage>
        <taxon>Eukaryota</taxon>
        <taxon>Fungi</taxon>
        <taxon>Dikarya</taxon>
        <taxon>Ascomycota</taxon>
        <taxon>Saccharomycotina</taxon>
        <taxon>Pichiomycetes</taxon>
        <taxon>Pichiales</taxon>
        <taxon>Pichiaceae</taxon>
        <taxon>Brettanomyces</taxon>
    </lineage>
</organism>
<evidence type="ECO:0000256" key="9">
    <source>
        <dbReference type="ARBA" id="ARBA00023128"/>
    </source>
</evidence>
<dbReference type="Proteomes" id="UP000478008">
    <property type="component" value="Unassembled WGS sequence"/>
</dbReference>
<gene>
    <name evidence="12" type="primary">QCR8</name>
    <name evidence="12" type="ORF">DEBR0S2_08482G</name>
</gene>
<evidence type="ECO:0000313" key="12">
    <source>
        <dbReference type="EMBL" id="VUG17484.1"/>
    </source>
</evidence>
<comment type="function">
    <text evidence="11">Component of the ubiquinol-cytochrome c oxidoreductase, a multisubunit transmembrane complex that is part of the mitochondrial electron transport chain which drives oxidative phosphorylation. The complex plays an important role in the uptake of multiple carbon sources present in different host niches.</text>
</comment>
<dbReference type="GO" id="GO:0006122">
    <property type="term" value="P:mitochondrial electron transport, ubiquinol to cytochrome c"/>
    <property type="evidence" value="ECO:0007669"/>
    <property type="project" value="UniProtKB-UniRule"/>
</dbReference>
<comment type="subcellular location">
    <subcellularLocation>
        <location evidence="1 11">Mitochondrion inner membrane</location>
        <topology evidence="1 11">Single-pass membrane protein</topology>
    </subcellularLocation>
</comment>
<dbReference type="GO" id="GO:0008121">
    <property type="term" value="F:quinol-cytochrome-c reductase activity"/>
    <property type="evidence" value="ECO:0007669"/>
    <property type="project" value="EnsemblFungi"/>
</dbReference>
<evidence type="ECO:0000256" key="3">
    <source>
        <dbReference type="ARBA" id="ARBA00022448"/>
    </source>
</evidence>
<dbReference type="InterPro" id="IPR036642">
    <property type="entry name" value="Cyt_bc1_su8_sf"/>
</dbReference>
<keyword evidence="9 11" id="KW-0496">Mitochondrion</keyword>
<keyword evidence="3 11" id="KW-0813">Transport</keyword>
<dbReference type="InterPro" id="IPR004205">
    <property type="entry name" value="Cyt_bc1_su8"/>
</dbReference>
<dbReference type="PANTHER" id="PTHR12119">
    <property type="entry name" value="UBIQUINOL-CYTOCHROME C REDUCTASE COMPLEX UBIQUINONE-BINDING PROTEIN QP-C"/>
    <property type="match status" value="1"/>
</dbReference>
<evidence type="ECO:0000256" key="8">
    <source>
        <dbReference type="ARBA" id="ARBA00022989"/>
    </source>
</evidence>
<sequence>MVVHYMGWWGHMGSPKQKYIAQYTVSPYAQSPLKGSLNRAVFSTFSRFKSQVFYWAVPLCIVYGFWAKARDYNAYLYTKAGREELERVNV</sequence>
<dbReference type="FunFam" id="1.20.5.210:FF:000001">
    <property type="entry name" value="Cytochrome b-c1 complex subunit 8"/>
    <property type="match status" value="1"/>
</dbReference>
<keyword evidence="13" id="KW-1185">Reference proteome</keyword>
<evidence type="ECO:0000313" key="13">
    <source>
        <dbReference type="Proteomes" id="UP000478008"/>
    </source>
</evidence>
<keyword evidence="7 11" id="KW-0249">Electron transport</keyword>
<dbReference type="PANTHER" id="PTHR12119:SF2">
    <property type="entry name" value="CYTOCHROME B-C1 COMPLEX SUBUNIT 8"/>
    <property type="match status" value="1"/>
</dbReference>
<proteinExistence type="inferred from homology"/>
<keyword evidence="6 11" id="KW-0999">Mitochondrion inner membrane</keyword>
<keyword evidence="5 11" id="KW-0812">Transmembrane</keyword>
<dbReference type="GO" id="GO:0045275">
    <property type="term" value="C:respiratory chain complex III"/>
    <property type="evidence" value="ECO:0007669"/>
    <property type="project" value="UniProtKB-UniRule"/>
</dbReference>
<evidence type="ECO:0000256" key="10">
    <source>
        <dbReference type="ARBA" id="ARBA00023136"/>
    </source>
</evidence>
<name>A0A3F2Y3I9_DEKBR</name>
<accession>A0A3F2Y3I9</accession>
<dbReference type="Gene3D" id="1.20.5.210">
    <property type="entry name" value="Cytochrome b-c1 complex subunit 8"/>
    <property type="match status" value="1"/>
</dbReference>
<keyword evidence="4 11" id="KW-0679">Respiratory chain</keyword>
<dbReference type="STRING" id="5007.A0A3F2Y3I9"/>
<protein>
    <recommendedName>
        <fullName evidence="11">Cytochrome b-c1 complex subunit 8</fullName>
    </recommendedName>
    <alternativeName>
        <fullName evidence="11">Complex III subunit 8</fullName>
    </alternativeName>
</protein>
<evidence type="ECO:0000256" key="7">
    <source>
        <dbReference type="ARBA" id="ARBA00022982"/>
    </source>
</evidence>
<evidence type="ECO:0000256" key="2">
    <source>
        <dbReference type="ARBA" id="ARBA00007668"/>
    </source>
</evidence>
<evidence type="ECO:0000256" key="6">
    <source>
        <dbReference type="ARBA" id="ARBA00022792"/>
    </source>
</evidence>
<evidence type="ECO:0000256" key="1">
    <source>
        <dbReference type="ARBA" id="ARBA00004434"/>
    </source>
</evidence>
<dbReference type="AlphaFoldDB" id="A0A3F2Y3I9"/>
<evidence type="ECO:0000256" key="5">
    <source>
        <dbReference type="ARBA" id="ARBA00022692"/>
    </source>
</evidence>
<evidence type="ECO:0000256" key="11">
    <source>
        <dbReference type="RuleBase" id="RU368118"/>
    </source>
</evidence>
<dbReference type="GO" id="GO:0005743">
    <property type="term" value="C:mitochondrial inner membrane"/>
    <property type="evidence" value="ECO:0007669"/>
    <property type="project" value="UniProtKB-SubCell"/>
</dbReference>